<gene>
    <name evidence="1" type="ORF">GGD89_001131</name>
</gene>
<dbReference type="AlphaFoldDB" id="A0A7W6RBU7"/>
<sequence length="81" mass="8955">MSPKQFRLLIDTLGADVAKWPPDQRAAALALLSESADAQDVLRRAVAFDGQLRTPEPGLSPDRRASLVDNIMKRLDDDRDP</sequence>
<keyword evidence="2" id="KW-1185">Reference proteome</keyword>
<dbReference type="Proteomes" id="UP000554286">
    <property type="component" value="Unassembled WGS sequence"/>
</dbReference>
<organism evidence="1 2">
    <name type="scientific">Roseospira visakhapatnamensis</name>
    <dbReference type="NCBI Taxonomy" id="390880"/>
    <lineage>
        <taxon>Bacteria</taxon>
        <taxon>Pseudomonadati</taxon>
        <taxon>Pseudomonadota</taxon>
        <taxon>Alphaproteobacteria</taxon>
        <taxon>Rhodospirillales</taxon>
        <taxon>Rhodospirillaceae</taxon>
        <taxon>Roseospira</taxon>
    </lineage>
</organism>
<evidence type="ECO:0000313" key="2">
    <source>
        <dbReference type="Proteomes" id="UP000554286"/>
    </source>
</evidence>
<dbReference type="EMBL" id="JACIGK010000006">
    <property type="protein sequence ID" value="MBB4265512.1"/>
    <property type="molecule type" value="Genomic_DNA"/>
</dbReference>
<dbReference type="RefSeq" id="WP_184043128.1">
    <property type="nucleotide sequence ID" value="NZ_JACIGK010000006.1"/>
</dbReference>
<comment type="caution">
    <text evidence="1">The sequence shown here is derived from an EMBL/GenBank/DDBJ whole genome shotgun (WGS) entry which is preliminary data.</text>
</comment>
<proteinExistence type="predicted"/>
<accession>A0A7W6RBU7</accession>
<reference evidence="1 2" key="1">
    <citation type="submission" date="2020-08" db="EMBL/GenBank/DDBJ databases">
        <title>Genome sequencing of Purple Non-Sulfur Bacteria from various extreme environments.</title>
        <authorList>
            <person name="Mayer M."/>
        </authorList>
    </citation>
    <scope>NUCLEOTIDE SEQUENCE [LARGE SCALE GENOMIC DNA]</scope>
    <source>
        <strain evidence="1 2">JA131</strain>
    </source>
</reference>
<name>A0A7W6RBU7_9PROT</name>
<protein>
    <submittedName>
        <fullName evidence="1">Uncharacterized protein</fullName>
    </submittedName>
</protein>
<evidence type="ECO:0000313" key="1">
    <source>
        <dbReference type="EMBL" id="MBB4265512.1"/>
    </source>
</evidence>